<dbReference type="RefSeq" id="WP_160374299.1">
    <property type="nucleotide sequence ID" value="NZ_WSTB01000004.1"/>
</dbReference>
<name>A0A6I4NJE2_9FLAO</name>
<feature type="transmembrane region" description="Helical" evidence="1">
    <location>
        <begin position="12"/>
        <end position="34"/>
    </location>
</feature>
<gene>
    <name evidence="2" type="ORF">GON26_07950</name>
</gene>
<keyword evidence="3" id="KW-1185">Reference proteome</keyword>
<dbReference type="EMBL" id="WSTB01000004">
    <property type="protein sequence ID" value="MWB94291.1"/>
    <property type="molecule type" value="Genomic_DNA"/>
</dbReference>
<sequence length="353" mass="41004">MKTNRHQDSKQIYATHSGLHFYILFFLLNTLIVFGQDKTEKDTVNFIFYPDKIMIRANLSTQTDAYYLNEKNGANLDLETNNNYKLFLAVDYKFIGFSYGFYPKFFVGNKDENLKGKSTFSDYNFRFFLGRWLQTAQYSKTKGYYVANMSDFDPNWTEGKDPYLQFPDFKSTYYGMSTSYIFNPKFSLKSITSFTEWQKKSTGSFIPSLAYTYNRITSKTENLQGKQDEYDIRLGAGYYYNFIIRKQFYIAANLSPSLGVKFLKDKSTDSGVESVERNNYFTKNLDGGLKLGFNSDRILFGASLNFSASSYNEDKNTVISNDKVFGLLYFGYRFDAPDFIKKPIDKISTKINM</sequence>
<reference evidence="2 3" key="1">
    <citation type="submission" date="2019-12" db="EMBL/GenBank/DDBJ databases">
        <authorList>
            <person name="Kim Y.S."/>
        </authorList>
    </citation>
    <scope>NUCLEOTIDE SEQUENCE [LARGE SCALE GENOMIC DNA]</scope>
    <source>
        <strain evidence="2 3">GA093</strain>
    </source>
</reference>
<evidence type="ECO:0000313" key="3">
    <source>
        <dbReference type="Proteomes" id="UP000471501"/>
    </source>
</evidence>
<proteinExistence type="predicted"/>
<protein>
    <submittedName>
        <fullName evidence="2">DUF4421 domain-containing protein</fullName>
    </submittedName>
</protein>
<keyword evidence="1" id="KW-1133">Transmembrane helix</keyword>
<dbReference type="InterPro" id="IPR025535">
    <property type="entry name" value="DUF4421"/>
</dbReference>
<evidence type="ECO:0000313" key="2">
    <source>
        <dbReference type="EMBL" id="MWB94291.1"/>
    </source>
</evidence>
<keyword evidence="1" id="KW-0472">Membrane</keyword>
<comment type="caution">
    <text evidence="2">The sequence shown here is derived from an EMBL/GenBank/DDBJ whole genome shotgun (WGS) entry which is preliminary data.</text>
</comment>
<dbReference type="Pfam" id="PF14391">
    <property type="entry name" value="DUF4421"/>
    <property type="match status" value="1"/>
</dbReference>
<evidence type="ECO:0000256" key="1">
    <source>
        <dbReference type="SAM" id="Phobius"/>
    </source>
</evidence>
<organism evidence="2 3">
    <name type="scientific">Flavobacterium hydrocarbonoxydans</name>
    <dbReference type="NCBI Taxonomy" id="2683249"/>
    <lineage>
        <taxon>Bacteria</taxon>
        <taxon>Pseudomonadati</taxon>
        <taxon>Bacteroidota</taxon>
        <taxon>Flavobacteriia</taxon>
        <taxon>Flavobacteriales</taxon>
        <taxon>Flavobacteriaceae</taxon>
        <taxon>Flavobacterium</taxon>
    </lineage>
</organism>
<keyword evidence="1" id="KW-0812">Transmembrane</keyword>
<accession>A0A6I4NJE2</accession>
<dbReference type="AlphaFoldDB" id="A0A6I4NJE2"/>
<dbReference type="Proteomes" id="UP000471501">
    <property type="component" value="Unassembled WGS sequence"/>
</dbReference>